<evidence type="ECO:0000313" key="4">
    <source>
        <dbReference type="Proteomes" id="UP000008810"/>
    </source>
</evidence>
<reference evidence="2 3" key="1">
    <citation type="journal article" date="2010" name="Nature">
        <title>Genome sequencing and analysis of the model grass Brachypodium distachyon.</title>
        <authorList>
            <consortium name="International Brachypodium Initiative"/>
        </authorList>
    </citation>
    <scope>NUCLEOTIDE SEQUENCE [LARGE SCALE GENOMIC DNA]</scope>
    <source>
        <strain evidence="2 3">Bd21</strain>
    </source>
</reference>
<dbReference type="EnsemblPlants" id="PNT67149">
    <property type="protein sequence ID" value="PNT67149"/>
    <property type="gene ID" value="BRADI_3g21486v3"/>
</dbReference>
<dbReference type="InParanoid" id="A0A2K2CYQ1"/>
<reference evidence="3" key="3">
    <citation type="submission" date="2018-08" db="UniProtKB">
        <authorList>
            <consortium name="EnsemblPlants"/>
        </authorList>
    </citation>
    <scope>IDENTIFICATION</scope>
    <source>
        <strain evidence="3">cv. Bd21</strain>
    </source>
</reference>
<evidence type="ECO:0000313" key="3">
    <source>
        <dbReference type="EnsemblPlants" id="PNT67149"/>
    </source>
</evidence>
<dbReference type="EMBL" id="CM000882">
    <property type="protein sequence ID" value="PNT67149.1"/>
    <property type="molecule type" value="Genomic_DNA"/>
</dbReference>
<evidence type="ECO:0000313" key="2">
    <source>
        <dbReference type="EMBL" id="PNT67149.1"/>
    </source>
</evidence>
<accession>A0A2K2CYQ1</accession>
<feature type="compositionally biased region" description="Basic residues" evidence="1">
    <location>
        <begin position="62"/>
        <end position="76"/>
    </location>
</feature>
<organism evidence="2">
    <name type="scientific">Brachypodium distachyon</name>
    <name type="common">Purple false brome</name>
    <name type="synonym">Trachynia distachya</name>
    <dbReference type="NCBI Taxonomy" id="15368"/>
    <lineage>
        <taxon>Eukaryota</taxon>
        <taxon>Viridiplantae</taxon>
        <taxon>Streptophyta</taxon>
        <taxon>Embryophyta</taxon>
        <taxon>Tracheophyta</taxon>
        <taxon>Spermatophyta</taxon>
        <taxon>Magnoliopsida</taxon>
        <taxon>Liliopsida</taxon>
        <taxon>Poales</taxon>
        <taxon>Poaceae</taxon>
        <taxon>BOP clade</taxon>
        <taxon>Pooideae</taxon>
        <taxon>Stipodae</taxon>
        <taxon>Brachypodieae</taxon>
        <taxon>Brachypodium</taxon>
    </lineage>
</organism>
<keyword evidence="4" id="KW-1185">Reference proteome</keyword>
<dbReference type="AlphaFoldDB" id="A0A2K2CYQ1"/>
<proteinExistence type="predicted"/>
<feature type="region of interest" description="Disordered" evidence="1">
    <location>
        <begin position="37"/>
        <end position="76"/>
    </location>
</feature>
<feature type="compositionally biased region" description="Polar residues" evidence="1">
    <location>
        <begin position="39"/>
        <end position="60"/>
    </location>
</feature>
<dbReference type="Proteomes" id="UP000008810">
    <property type="component" value="Chromosome 3"/>
</dbReference>
<gene>
    <name evidence="2" type="ORF">BRADI_3g21486v3</name>
</gene>
<evidence type="ECO:0000256" key="1">
    <source>
        <dbReference type="SAM" id="MobiDB-lite"/>
    </source>
</evidence>
<dbReference type="Gramene" id="PNT67149">
    <property type="protein sequence ID" value="PNT67149"/>
    <property type="gene ID" value="BRADI_3g21486v3"/>
</dbReference>
<protein>
    <submittedName>
        <fullName evidence="2 3">Uncharacterized protein</fullName>
    </submittedName>
</protein>
<sequence>MPTILDHLMETIPLHPTVLISKQVTIRNSARWQREFTIPPSQITSPAGNRRSSMIAPSTARSRIRFSNRKRRRLPS</sequence>
<name>A0A2K2CYQ1_BRADI</name>
<reference evidence="2" key="2">
    <citation type="submission" date="2017-06" db="EMBL/GenBank/DDBJ databases">
        <title>WGS assembly of Brachypodium distachyon.</title>
        <authorList>
            <consortium name="The International Brachypodium Initiative"/>
            <person name="Lucas S."/>
            <person name="Harmon-Smith M."/>
            <person name="Lail K."/>
            <person name="Tice H."/>
            <person name="Grimwood J."/>
            <person name="Bruce D."/>
            <person name="Barry K."/>
            <person name="Shu S."/>
            <person name="Lindquist E."/>
            <person name="Wang M."/>
            <person name="Pitluck S."/>
            <person name="Vogel J.P."/>
            <person name="Garvin D.F."/>
            <person name="Mockler T.C."/>
            <person name="Schmutz J."/>
            <person name="Rokhsar D."/>
            <person name="Bevan M.W."/>
        </authorList>
    </citation>
    <scope>NUCLEOTIDE SEQUENCE</scope>
    <source>
        <strain evidence="2">Bd21</strain>
    </source>
</reference>